<keyword evidence="2" id="KW-1185">Reference proteome</keyword>
<protein>
    <submittedName>
        <fullName evidence="1">Uncharacterized protein</fullName>
    </submittedName>
</protein>
<reference evidence="1" key="1">
    <citation type="submission" date="2021-05" db="EMBL/GenBank/DDBJ databases">
        <authorList>
            <person name="Scholz U."/>
            <person name="Mascher M."/>
            <person name="Fiebig A."/>
        </authorList>
    </citation>
    <scope>NUCLEOTIDE SEQUENCE [LARGE SCALE GENOMIC DNA]</scope>
</reference>
<accession>A0ACD5ZIA9</accession>
<reference evidence="1" key="2">
    <citation type="submission" date="2025-09" db="UniProtKB">
        <authorList>
            <consortium name="EnsemblPlants"/>
        </authorList>
    </citation>
    <scope>IDENTIFICATION</scope>
</reference>
<proteinExistence type="predicted"/>
<evidence type="ECO:0000313" key="1">
    <source>
        <dbReference type="EnsemblPlants" id="AVESA.00010b.r2.6DG1167420.1.CDS"/>
    </source>
</evidence>
<dbReference type="Proteomes" id="UP001732700">
    <property type="component" value="Chromosome 6D"/>
</dbReference>
<organism evidence="1 2">
    <name type="scientific">Avena sativa</name>
    <name type="common">Oat</name>
    <dbReference type="NCBI Taxonomy" id="4498"/>
    <lineage>
        <taxon>Eukaryota</taxon>
        <taxon>Viridiplantae</taxon>
        <taxon>Streptophyta</taxon>
        <taxon>Embryophyta</taxon>
        <taxon>Tracheophyta</taxon>
        <taxon>Spermatophyta</taxon>
        <taxon>Magnoliopsida</taxon>
        <taxon>Liliopsida</taxon>
        <taxon>Poales</taxon>
        <taxon>Poaceae</taxon>
        <taxon>BOP clade</taxon>
        <taxon>Pooideae</taxon>
        <taxon>Poodae</taxon>
        <taxon>Poeae</taxon>
        <taxon>Poeae Chloroplast Group 1 (Aveneae type)</taxon>
        <taxon>Aveninae</taxon>
        <taxon>Avena</taxon>
    </lineage>
</organism>
<name>A0ACD5ZIA9_AVESA</name>
<evidence type="ECO:0000313" key="2">
    <source>
        <dbReference type="Proteomes" id="UP001732700"/>
    </source>
</evidence>
<sequence>MHAPWRRSRRGGQDEARCAEQEAKKMAAVAEVVSSCGSINMPRIDHLLPLPLPLPCVGEPTAASRVSPGSSPARSDASEGAGAFYAADDEQPDPEPEASAGRSTQMLLAMAAMGARGGPYGRRPASSYGSCAAWSAGSLTEHRPASPSPICSPVSSKGRDGYRDGGEHRDDSAVTSFVTSREEEEQERLPTRGDFMKFPATPRNIRLQTPRHPSLLDQRVHGSNRGPPRFVHKATPGRLIRRGRSSHNYHRRRMGAIDAVNEWRLPKVSEEEDEEVDQKDWQADTVSSRISSARDWNFETDGTYEGNNHGGHAFDHSDGENSPVAVQRMERRLRGSSVKTQESFVRAKLVAWKDAQISKLVDKLRSKEASIDAWQKNKIAQARAEMTKTERKLEKKRAEAVEKMQKAISKAGRKADNKKVKEQAATASQIAGVERALEKMSRTDKRPWSLAYL</sequence>
<dbReference type="EnsemblPlants" id="AVESA.00010b.r2.6DG1167420.1">
    <property type="protein sequence ID" value="AVESA.00010b.r2.6DG1167420.1.CDS"/>
    <property type="gene ID" value="AVESA.00010b.r2.6DG1167420"/>
</dbReference>